<evidence type="ECO:0000259" key="1">
    <source>
        <dbReference type="PROSITE" id="PS50043"/>
    </source>
</evidence>
<dbReference type="InterPro" id="IPR000792">
    <property type="entry name" value="Tscrpt_reg_LuxR_C"/>
</dbReference>
<accession>A0AAN0Y7W5</accession>
<evidence type="ECO:0000313" key="2">
    <source>
        <dbReference type="EMBL" id="ANQ15459.1"/>
    </source>
</evidence>
<gene>
    <name evidence="2" type="ORF">BA890_22425</name>
</gene>
<dbReference type="GO" id="GO:0003677">
    <property type="term" value="F:DNA binding"/>
    <property type="evidence" value="ECO:0007669"/>
    <property type="project" value="InterPro"/>
</dbReference>
<dbReference type="PROSITE" id="PS50043">
    <property type="entry name" value="HTH_LUXR_2"/>
    <property type="match status" value="1"/>
</dbReference>
<dbReference type="Proteomes" id="UP000092741">
    <property type="component" value="Chromosome 2"/>
</dbReference>
<dbReference type="PRINTS" id="PR00038">
    <property type="entry name" value="HTHLUXR"/>
</dbReference>
<dbReference type="Pfam" id="PF00196">
    <property type="entry name" value="GerE"/>
    <property type="match status" value="1"/>
</dbReference>
<organism evidence="2 3">
    <name type="scientific">Vibrio natriegens NBRC 15636 = ATCC 14048 = DSM 759</name>
    <dbReference type="NCBI Taxonomy" id="1219067"/>
    <lineage>
        <taxon>Bacteria</taxon>
        <taxon>Pseudomonadati</taxon>
        <taxon>Pseudomonadota</taxon>
        <taxon>Gammaproteobacteria</taxon>
        <taxon>Vibrionales</taxon>
        <taxon>Vibrionaceae</taxon>
        <taxon>Vibrio</taxon>
    </lineage>
</organism>
<sequence>MKPEDLSRIIDKIYAASLNSHSWEEVSLEIQKSIGGHSVNFVIEELDLNKFRYVFSNGATESDVAFYLDHIVQDDELTALLEKLPIGKAFLSQNFLPLRQLERVSAYDRFYRHIGQTYFNAANFYRYQNVRAFISIARSHRDIPFSPCDQQNLQLVIPHLSRALMINNTLEDQQITIDALGSSFEHLPFAFLTLDEHGNVIICNIRARQFITSLKQLRSNYLIRLPSSNATQRLHMLIDSTLHGSNSVRRGSVTFLYQGERYVAHCFPWCERFNHINWLDNRTRCIIFIASAAYLSGSHLHWQEAFGFSQAESNIANGLICGKSAKDLAEQLFVSESTVRFHVKNILKKTETKSQIAAVSLMLKSLMIALR</sequence>
<name>A0AAN0Y7W5_VIBNA</name>
<protein>
    <recommendedName>
        <fullName evidence="1">HTH luxR-type domain-containing protein</fullName>
    </recommendedName>
</protein>
<dbReference type="InterPro" id="IPR016032">
    <property type="entry name" value="Sig_transdc_resp-reg_C-effctor"/>
</dbReference>
<dbReference type="RefSeq" id="WP_020334248.1">
    <property type="nucleotide sequence ID" value="NZ_ATFJ01000017.1"/>
</dbReference>
<evidence type="ECO:0000313" key="3">
    <source>
        <dbReference type="Proteomes" id="UP000092741"/>
    </source>
</evidence>
<dbReference type="InterPro" id="IPR036388">
    <property type="entry name" value="WH-like_DNA-bd_sf"/>
</dbReference>
<proteinExistence type="predicted"/>
<dbReference type="KEGG" id="vna:PN96_18575"/>
<dbReference type="CDD" id="cd06170">
    <property type="entry name" value="LuxR_C_like"/>
    <property type="match status" value="1"/>
</dbReference>
<reference evidence="2 3" key="1">
    <citation type="submission" date="2016-07" db="EMBL/GenBank/DDBJ databases">
        <title>Developing Vibrio natriegens as a novel, fast-growing host for biotechnology.</title>
        <authorList>
            <person name="Weinstock M.T."/>
            <person name="Hesek E.D."/>
            <person name="Wilson C.M."/>
            <person name="Gibson D.G."/>
        </authorList>
    </citation>
    <scope>NUCLEOTIDE SEQUENCE [LARGE SCALE GENOMIC DNA]</scope>
    <source>
        <strain evidence="2 3">ATCC 14048</strain>
    </source>
</reference>
<dbReference type="GO" id="GO:0006355">
    <property type="term" value="P:regulation of DNA-templated transcription"/>
    <property type="evidence" value="ECO:0007669"/>
    <property type="project" value="InterPro"/>
</dbReference>
<dbReference type="EMBL" id="CP016346">
    <property type="protein sequence ID" value="ANQ15459.1"/>
    <property type="molecule type" value="Genomic_DNA"/>
</dbReference>
<dbReference type="SUPFAM" id="SSF46894">
    <property type="entry name" value="C-terminal effector domain of the bipartite response regulators"/>
    <property type="match status" value="1"/>
</dbReference>
<feature type="domain" description="HTH luxR-type" evidence="1">
    <location>
        <begin position="301"/>
        <end position="366"/>
    </location>
</feature>
<keyword evidence="3" id="KW-1185">Reference proteome</keyword>
<dbReference type="Gene3D" id="1.10.10.10">
    <property type="entry name" value="Winged helix-like DNA-binding domain superfamily/Winged helix DNA-binding domain"/>
    <property type="match status" value="1"/>
</dbReference>
<dbReference type="AlphaFoldDB" id="A0AAN0Y7W5"/>
<dbReference type="SMART" id="SM00421">
    <property type="entry name" value="HTH_LUXR"/>
    <property type="match status" value="1"/>
</dbReference>
<dbReference type="GeneID" id="70914842"/>